<keyword evidence="2" id="KW-0238">DNA-binding</keyword>
<gene>
    <name evidence="5" type="ORF">V3328_19535</name>
</gene>
<keyword evidence="6" id="KW-1185">Reference proteome</keyword>
<feature type="domain" description="HTH araC/xylS-type" evidence="4">
    <location>
        <begin position="207"/>
        <end position="305"/>
    </location>
</feature>
<dbReference type="InterPro" id="IPR032783">
    <property type="entry name" value="AraC_lig"/>
</dbReference>
<accession>A0AAW9S0L3</accession>
<name>A0AAW9S0L3_9HYPH</name>
<dbReference type="SUPFAM" id="SSF46689">
    <property type="entry name" value="Homeodomain-like"/>
    <property type="match status" value="2"/>
</dbReference>
<dbReference type="Pfam" id="PF12833">
    <property type="entry name" value="HTH_18"/>
    <property type="match status" value="1"/>
</dbReference>
<dbReference type="Gene3D" id="1.10.10.60">
    <property type="entry name" value="Homeodomain-like"/>
    <property type="match status" value="2"/>
</dbReference>
<dbReference type="Pfam" id="PF12852">
    <property type="entry name" value="Cupin_6"/>
    <property type="match status" value="1"/>
</dbReference>
<dbReference type="SMART" id="SM00342">
    <property type="entry name" value="HTH_ARAC"/>
    <property type="match status" value="1"/>
</dbReference>
<dbReference type="EMBL" id="JAZHOF010000008">
    <property type="protein sequence ID" value="MEJ8573693.1"/>
    <property type="molecule type" value="Genomic_DNA"/>
</dbReference>
<dbReference type="PROSITE" id="PS01124">
    <property type="entry name" value="HTH_ARAC_FAMILY_2"/>
    <property type="match status" value="1"/>
</dbReference>
<reference evidence="5 6" key="1">
    <citation type="submission" date="2024-02" db="EMBL/GenBank/DDBJ databases">
        <title>Genome analysis and characterization of Microbaculum marinisediminis sp. nov., isolated from marine sediment.</title>
        <authorList>
            <person name="Du Z.-J."/>
            <person name="Ye Y.-Q."/>
            <person name="Zhang Z.-R."/>
            <person name="Yuan S.-M."/>
            <person name="Zhang X.-Y."/>
        </authorList>
    </citation>
    <scope>NUCLEOTIDE SEQUENCE [LARGE SCALE GENOMIC DNA]</scope>
    <source>
        <strain evidence="5 6">SDUM1044001</strain>
    </source>
</reference>
<dbReference type="InterPro" id="IPR020449">
    <property type="entry name" value="Tscrpt_reg_AraC-type_HTH"/>
</dbReference>
<evidence type="ECO:0000256" key="2">
    <source>
        <dbReference type="ARBA" id="ARBA00023125"/>
    </source>
</evidence>
<evidence type="ECO:0000259" key="4">
    <source>
        <dbReference type="PROSITE" id="PS01124"/>
    </source>
</evidence>
<dbReference type="InterPro" id="IPR050204">
    <property type="entry name" value="AraC_XylS_family_regulators"/>
</dbReference>
<evidence type="ECO:0000313" key="6">
    <source>
        <dbReference type="Proteomes" id="UP001378188"/>
    </source>
</evidence>
<evidence type="ECO:0000313" key="5">
    <source>
        <dbReference type="EMBL" id="MEJ8573693.1"/>
    </source>
</evidence>
<proteinExistence type="predicted"/>
<keyword evidence="1" id="KW-0805">Transcription regulation</keyword>
<evidence type="ECO:0000256" key="1">
    <source>
        <dbReference type="ARBA" id="ARBA00023015"/>
    </source>
</evidence>
<dbReference type="PRINTS" id="PR00032">
    <property type="entry name" value="HTHARAC"/>
</dbReference>
<dbReference type="Gene3D" id="2.60.120.10">
    <property type="entry name" value="Jelly Rolls"/>
    <property type="match status" value="1"/>
</dbReference>
<dbReference type="SUPFAM" id="SSF51182">
    <property type="entry name" value="RmlC-like cupins"/>
    <property type="match status" value="1"/>
</dbReference>
<sequence>MANQDQLSDVFATLRLRSDVYFRADLSGGFSILVPAERRLIRFHFVLNGVGGVRLGGDWVEMEEGDLVIVPNGAGHVIADCPDRAPVPLPDVLGGGAMGEDGVLTYGSGEGRLQLLCGYCGVDEAVDHPVVAGLPPSIVLRTRDLGHEPWILASLRLLALESGLAAQGMNGTLSRLLEILLIQTLRRVPPPGEGAGYMAALADPKLSRALSAMHADPARPWTILDLARVAGMSRAGFSDRFTRTVGLPPLGYLTTWRLLKARRLLRETDLAIDEIALRCGYASLPSFTRRYKAAYGIGPGAYRRAERPR</sequence>
<dbReference type="PANTHER" id="PTHR46796:SF7">
    <property type="entry name" value="ARAC FAMILY TRANSCRIPTIONAL REGULATOR"/>
    <property type="match status" value="1"/>
</dbReference>
<dbReference type="InterPro" id="IPR011051">
    <property type="entry name" value="RmlC_Cupin_sf"/>
</dbReference>
<dbReference type="InterPro" id="IPR014710">
    <property type="entry name" value="RmlC-like_jellyroll"/>
</dbReference>
<dbReference type="GO" id="GO:0043565">
    <property type="term" value="F:sequence-specific DNA binding"/>
    <property type="evidence" value="ECO:0007669"/>
    <property type="project" value="InterPro"/>
</dbReference>
<dbReference type="GO" id="GO:0003700">
    <property type="term" value="F:DNA-binding transcription factor activity"/>
    <property type="evidence" value="ECO:0007669"/>
    <property type="project" value="InterPro"/>
</dbReference>
<keyword evidence="3" id="KW-0804">Transcription</keyword>
<dbReference type="AlphaFoldDB" id="A0AAW9S0L3"/>
<comment type="caution">
    <text evidence="5">The sequence shown here is derived from an EMBL/GenBank/DDBJ whole genome shotgun (WGS) entry which is preliminary data.</text>
</comment>
<protein>
    <submittedName>
        <fullName evidence="5">AraC family transcriptional regulator</fullName>
    </submittedName>
</protein>
<evidence type="ECO:0000256" key="3">
    <source>
        <dbReference type="ARBA" id="ARBA00023163"/>
    </source>
</evidence>
<dbReference type="PANTHER" id="PTHR46796">
    <property type="entry name" value="HTH-TYPE TRANSCRIPTIONAL ACTIVATOR RHAS-RELATED"/>
    <property type="match status" value="1"/>
</dbReference>
<dbReference type="RefSeq" id="WP_340331393.1">
    <property type="nucleotide sequence ID" value="NZ_JAZHOF010000008.1"/>
</dbReference>
<dbReference type="InterPro" id="IPR018060">
    <property type="entry name" value="HTH_AraC"/>
</dbReference>
<dbReference type="InterPro" id="IPR009057">
    <property type="entry name" value="Homeodomain-like_sf"/>
</dbReference>
<dbReference type="Proteomes" id="UP001378188">
    <property type="component" value="Unassembled WGS sequence"/>
</dbReference>
<organism evidence="5 6">
    <name type="scientific">Microbaculum marinum</name>
    <dbReference type="NCBI Taxonomy" id="1764581"/>
    <lineage>
        <taxon>Bacteria</taxon>
        <taxon>Pseudomonadati</taxon>
        <taxon>Pseudomonadota</taxon>
        <taxon>Alphaproteobacteria</taxon>
        <taxon>Hyphomicrobiales</taxon>
        <taxon>Tepidamorphaceae</taxon>
        <taxon>Microbaculum</taxon>
    </lineage>
</organism>